<dbReference type="NCBIfam" id="TIGR00915">
    <property type="entry name" value="2A0602"/>
    <property type="match status" value="1"/>
</dbReference>
<evidence type="ECO:0000256" key="6">
    <source>
        <dbReference type="ARBA" id="ARBA00022692"/>
    </source>
</evidence>
<evidence type="ECO:0000256" key="9">
    <source>
        <dbReference type="RuleBase" id="RU364070"/>
    </source>
</evidence>
<dbReference type="FunFam" id="1.20.1640.10:FF:000001">
    <property type="entry name" value="Efflux pump membrane transporter"/>
    <property type="match status" value="1"/>
</dbReference>
<organism evidence="10 11">
    <name type="scientific">Vineibacter terrae</name>
    <dbReference type="NCBI Taxonomy" id="2586908"/>
    <lineage>
        <taxon>Bacteria</taxon>
        <taxon>Pseudomonadati</taxon>
        <taxon>Pseudomonadota</taxon>
        <taxon>Alphaproteobacteria</taxon>
        <taxon>Hyphomicrobiales</taxon>
        <taxon>Vineibacter</taxon>
    </lineage>
</organism>
<feature type="transmembrane region" description="Helical" evidence="9">
    <location>
        <begin position="984"/>
        <end position="1004"/>
    </location>
</feature>
<feature type="transmembrane region" description="Helical" evidence="9">
    <location>
        <begin position="395"/>
        <end position="419"/>
    </location>
</feature>
<dbReference type="RefSeq" id="WP_147848133.1">
    <property type="nucleotide sequence ID" value="NZ_VDUZ01000018.1"/>
</dbReference>
<dbReference type="Pfam" id="PF00873">
    <property type="entry name" value="ACR_tran"/>
    <property type="match status" value="1"/>
</dbReference>
<dbReference type="SUPFAM" id="SSF82714">
    <property type="entry name" value="Multidrug efflux transporter AcrB TolC docking domain, DN and DC subdomains"/>
    <property type="match status" value="2"/>
</dbReference>
<dbReference type="Gene3D" id="3.30.70.1320">
    <property type="entry name" value="Multidrug efflux transporter AcrB pore domain like"/>
    <property type="match status" value="1"/>
</dbReference>
<feature type="transmembrane region" description="Helical" evidence="9">
    <location>
        <begin position="554"/>
        <end position="572"/>
    </location>
</feature>
<feature type="transmembrane region" description="Helical" evidence="9">
    <location>
        <begin position="440"/>
        <end position="462"/>
    </location>
</feature>
<comment type="similarity">
    <text evidence="2 9">Belongs to the resistance-nodulation-cell division (RND) (TC 2.A.6) family.</text>
</comment>
<sequence>MKFAHFFVDRPIFATVVSIVIVIVGAISYFRLPVSEYPEIAPPSVSVTTTYPGADAETLARTVATPIEQEVNGVENMLYMSSYSTSDGTLTMTVVFKPGTDLDIAQVQVQNRVSVAEPRLPEEVRRQGLVVRKRSGDFLLVVHLLSPDKTYDDLYIANYMQQRVREQLLRLDGAGDVIVFGGSEYALRIWLDPARLAAYSLTSGEVVAALQAQNVQVSGGQLGQQPAPASIALQAAVTTQGRFQDVRQFRNVIVKSGSDGRLVRLQDIARVELGARDYTSRSYLDGQVAIALGVFQRPGTNALDTSQQVKAKMEELKKDFPPGLEYAIVYNPTEFIDQSVDAVYETLVEAVILVSLVVLIFLQNWRAALIPILAIPVSLIGTVAFMLAFGFTLNVLTLFGLVLAIGIVVDDAIVVVENVERNMANGMSPRDASHRTMDEVGTAVIAIAVVLSAVFVPTAFIPGISGQFYLQFALTIAVSTIISAFNSLSLSPALATILLKPHAAHGGEGHTASPPRQFLLVRLGRGFANGFNRGFDRMSSAYADLVRGVSRHRVLMLGLYGLLVAGTVWMFMTVPQGFIPALDRGYALVIVQLPDGATLDRTDEVVKKAEKLLEGTPGVGHVVAIPGFNGATFTSAPNTAVIFTPFKPFDERLAQGLHSDRIIGDMIVRLQSISEAFVMAVPPPAVPSVGNSGGFKMQLQNRASDDVGSLLASAYQMMGRATQVPELTGVFTTFSVSSPQVYLNIDRVKAQMLNVPLASVFEALQVNIGSAYVNDFNAFGRVYQVRIQADAKYRLEREDIARLKVRSATGALVPLGTLLDAVDVAGPDLVQRYNMYVSVPIQGNTPPGVSSGRSLEAMEKLARETLQPGQGFEWTELALQERAVGNTAIYIFALSILFVFLALSAQYESWTLPLAIMLIVPISMLFALLGVTAAGIDNNVLVQIGLVVLIGLAAKNAILIVEFARQQEHEGRDPISAVVEACRLRLRPILMTAFAFVLGVLPLVTASGAGAEMRRALGTAVFAGMIGVTLIGLFLTPVFYVAIRFATDRLSRRSAPPASPAPTA</sequence>
<dbReference type="Gene3D" id="3.30.2090.10">
    <property type="entry name" value="Multidrug efflux transporter AcrB TolC docking domain, DN and DC subdomains"/>
    <property type="match status" value="2"/>
</dbReference>
<evidence type="ECO:0000256" key="4">
    <source>
        <dbReference type="ARBA" id="ARBA00022475"/>
    </source>
</evidence>
<keyword evidence="4" id="KW-1003">Cell membrane</keyword>
<dbReference type="GO" id="GO:0015562">
    <property type="term" value="F:efflux transmembrane transporter activity"/>
    <property type="evidence" value="ECO:0007669"/>
    <property type="project" value="InterPro"/>
</dbReference>
<comment type="caution">
    <text evidence="10">The sequence shown here is derived from an EMBL/GenBank/DDBJ whole genome shotgun (WGS) entry which is preliminary data.</text>
</comment>
<feature type="transmembrane region" description="Helical" evidence="9">
    <location>
        <begin position="912"/>
        <end position="934"/>
    </location>
</feature>
<evidence type="ECO:0000256" key="3">
    <source>
        <dbReference type="ARBA" id="ARBA00022448"/>
    </source>
</evidence>
<evidence type="ECO:0000256" key="5">
    <source>
        <dbReference type="ARBA" id="ARBA00022519"/>
    </source>
</evidence>
<dbReference type="GO" id="GO:0009636">
    <property type="term" value="P:response to toxic substance"/>
    <property type="evidence" value="ECO:0007669"/>
    <property type="project" value="UniProtKB-ARBA"/>
</dbReference>
<name>A0A5C8PKM7_9HYPH</name>
<feature type="transmembrane region" description="Helical" evidence="9">
    <location>
        <begin position="12"/>
        <end position="32"/>
    </location>
</feature>
<proteinExistence type="inferred from homology"/>
<dbReference type="PRINTS" id="PR00702">
    <property type="entry name" value="ACRIFLAVINRP"/>
</dbReference>
<evidence type="ECO:0000256" key="2">
    <source>
        <dbReference type="ARBA" id="ARBA00010942"/>
    </source>
</evidence>
<dbReference type="EMBL" id="VDUZ01000018">
    <property type="protein sequence ID" value="TXL74454.1"/>
    <property type="molecule type" value="Genomic_DNA"/>
</dbReference>
<feature type="transmembrane region" description="Helical" evidence="9">
    <location>
        <begin position="1016"/>
        <end position="1043"/>
    </location>
</feature>
<dbReference type="Gene3D" id="3.30.70.1440">
    <property type="entry name" value="Multidrug efflux transporter AcrB pore domain"/>
    <property type="match status" value="1"/>
</dbReference>
<keyword evidence="5 9" id="KW-0997">Cell inner membrane</keyword>
<dbReference type="InterPro" id="IPR027463">
    <property type="entry name" value="AcrB_DN_DC_subdom"/>
</dbReference>
<keyword evidence="3 9" id="KW-0813">Transport</keyword>
<dbReference type="NCBIfam" id="NF000282">
    <property type="entry name" value="RND_permease_1"/>
    <property type="match status" value="1"/>
</dbReference>
<dbReference type="OrthoDB" id="9806532at2"/>
<feature type="transmembrane region" description="Helical" evidence="9">
    <location>
        <begin position="887"/>
        <end position="905"/>
    </location>
</feature>
<comment type="subcellular location">
    <subcellularLocation>
        <location evidence="1 9">Cell inner membrane</location>
        <topology evidence="1 9">Multi-pass membrane protein</topology>
    </subcellularLocation>
</comment>
<evidence type="ECO:0000256" key="1">
    <source>
        <dbReference type="ARBA" id="ARBA00004429"/>
    </source>
</evidence>
<dbReference type="GO" id="GO:0042910">
    <property type="term" value="F:xenobiotic transmembrane transporter activity"/>
    <property type="evidence" value="ECO:0007669"/>
    <property type="project" value="TreeGrafter"/>
</dbReference>
<dbReference type="PANTHER" id="PTHR32063:SF11">
    <property type="entry name" value="CATION OR DRUG EFFLUX SYSTEM PROTEIN"/>
    <property type="match status" value="1"/>
</dbReference>
<keyword evidence="11" id="KW-1185">Reference proteome</keyword>
<feature type="transmembrane region" description="Helical" evidence="9">
    <location>
        <begin position="468"/>
        <end position="490"/>
    </location>
</feature>
<feature type="transmembrane region" description="Helical" evidence="9">
    <location>
        <begin position="342"/>
        <end position="362"/>
    </location>
</feature>
<dbReference type="AlphaFoldDB" id="A0A5C8PKM7"/>
<keyword evidence="8 9" id="KW-0472">Membrane</keyword>
<feature type="transmembrane region" description="Helical" evidence="9">
    <location>
        <begin position="369"/>
        <end position="389"/>
    </location>
</feature>
<protein>
    <recommendedName>
        <fullName evidence="9">Efflux pump membrane transporter</fullName>
    </recommendedName>
</protein>
<evidence type="ECO:0000313" key="11">
    <source>
        <dbReference type="Proteomes" id="UP000321638"/>
    </source>
</evidence>
<dbReference type="GO" id="GO:0005886">
    <property type="term" value="C:plasma membrane"/>
    <property type="evidence" value="ECO:0007669"/>
    <property type="project" value="UniProtKB-SubCell"/>
</dbReference>
<dbReference type="SUPFAM" id="SSF82693">
    <property type="entry name" value="Multidrug efflux transporter AcrB pore domain, PN1, PN2, PC1 and PC2 subdomains"/>
    <property type="match status" value="4"/>
</dbReference>
<evidence type="ECO:0000256" key="8">
    <source>
        <dbReference type="ARBA" id="ARBA00023136"/>
    </source>
</evidence>
<dbReference type="PANTHER" id="PTHR32063">
    <property type="match status" value="1"/>
</dbReference>
<reference evidence="10 11" key="1">
    <citation type="submission" date="2019-06" db="EMBL/GenBank/DDBJ databases">
        <title>New taxonomy in bacterial strain CC-CFT640, isolated from vineyard.</title>
        <authorList>
            <person name="Lin S.-Y."/>
            <person name="Tsai C.-F."/>
            <person name="Young C.-C."/>
        </authorList>
    </citation>
    <scope>NUCLEOTIDE SEQUENCE [LARGE SCALE GENOMIC DNA]</scope>
    <source>
        <strain evidence="10 11">CC-CFT640</strain>
    </source>
</reference>
<evidence type="ECO:0000256" key="7">
    <source>
        <dbReference type="ARBA" id="ARBA00022989"/>
    </source>
</evidence>
<dbReference type="Proteomes" id="UP000321638">
    <property type="component" value="Unassembled WGS sequence"/>
</dbReference>
<feature type="transmembrane region" description="Helical" evidence="9">
    <location>
        <begin position="940"/>
        <end position="963"/>
    </location>
</feature>
<evidence type="ECO:0000313" key="10">
    <source>
        <dbReference type="EMBL" id="TXL74454.1"/>
    </source>
</evidence>
<dbReference type="InterPro" id="IPR001036">
    <property type="entry name" value="Acrflvin-R"/>
</dbReference>
<dbReference type="SUPFAM" id="SSF82866">
    <property type="entry name" value="Multidrug efflux transporter AcrB transmembrane domain"/>
    <property type="match status" value="2"/>
</dbReference>
<dbReference type="InterPro" id="IPR004764">
    <property type="entry name" value="MdtF-like"/>
</dbReference>
<dbReference type="FunFam" id="3.30.70.1430:FF:000001">
    <property type="entry name" value="Efflux pump membrane transporter"/>
    <property type="match status" value="1"/>
</dbReference>
<dbReference type="Gene3D" id="1.20.1640.10">
    <property type="entry name" value="Multidrug efflux transporter AcrB transmembrane domain"/>
    <property type="match status" value="2"/>
</dbReference>
<gene>
    <name evidence="10" type="ORF">FHP25_16960</name>
</gene>
<dbReference type="Gene3D" id="3.30.70.1430">
    <property type="entry name" value="Multidrug efflux transporter AcrB pore domain"/>
    <property type="match status" value="2"/>
</dbReference>
<keyword evidence="6 9" id="KW-0812">Transmembrane</keyword>
<accession>A0A5C8PKM7</accession>
<keyword evidence="7 9" id="KW-1133">Transmembrane helix</keyword>